<name>A0A2T0Q5A9_9ACTN</name>
<dbReference type="Proteomes" id="UP000237846">
    <property type="component" value="Unassembled WGS sequence"/>
</dbReference>
<dbReference type="PRINTS" id="PR00111">
    <property type="entry name" value="ABHYDROLASE"/>
</dbReference>
<gene>
    <name evidence="2" type="ORF">CLV72_104587</name>
</gene>
<evidence type="ECO:0000313" key="3">
    <source>
        <dbReference type="Proteomes" id="UP000237846"/>
    </source>
</evidence>
<evidence type="ECO:0000313" key="2">
    <source>
        <dbReference type="EMBL" id="PRX99007.1"/>
    </source>
</evidence>
<dbReference type="InterPro" id="IPR050228">
    <property type="entry name" value="Carboxylesterase_BioH"/>
</dbReference>
<dbReference type="InterPro" id="IPR029058">
    <property type="entry name" value="AB_hydrolase_fold"/>
</dbReference>
<dbReference type="AlphaFoldDB" id="A0A2T0Q5A9"/>
<dbReference type="InterPro" id="IPR000073">
    <property type="entry name" value="AB_hydrolase_1"/>
</dbReference>
<dbReference type="GO" id="GO:0003824">
    <property type="term" value="F:catalytic activity"/>
    <property type="evidence" value="ECO:0007669"/>
    <property type="project" value="UniProtKB-ARBA"/>
</dbReference>
<organism evidence="2 3">
    <name type="scientific">Allonocardiopsis opalescens</name>
    <dbReference type="NCBI Taxonomy" id="1144618"/>
    <lineage>
        <taxon>Bacteria</taxon>
        <taxon>Bacillati</taxon>
        <taxon>Actinomycetota</taxon>
        <taxon>Actinomycetes</taxon>
        <taxon>Streptosporangiales</taxon>
        <taxon>Allonocardiopsis</taxon>
    </lineage>
</organism>
<reference evidence="2 3" key="1">
    <citation type="submission" date="2018-03" db="EMBL/GenBank/DDBJ databases">
        <title>Genomic Encyclopedia of Archaeal and Bacterial Type Strains, Phase II (KMG-II): from individual species to whole genera.</title>
        <authorList>
            <person name="Goeker M."/>
        </authorList>
    </citation>
    <scope>NUCLEOTIDE SEQUENCE [LARGE SCALE GENOMIC DNA]</scope>
    <source>
        <strain evidence="2 3">DSM 45601</strain>
    </source>
</reference>
<dbReference type="EMBL" id="PVZC01000004">
    <property type="protein sequence ID" value="PRX99007.1"/>
    <property type="molecule type" value="Genomic_DNA"/>
</dbReference>
<dbReference type="SUPFAM" id="SSF53474">
    <property type="entry name" value="alpha/beta-Hydrolases"/>
    <property type="match status" value="1"/>
</dbReference>
<dbReference type="OrthoDB" id="334507at2"/>
<dbReference type="Gene3D" id="3.40.50.1820">
    <property type="entry name" value="alpha/beta hydrolase"/>
    <property type="match status" value="1"/>
</dbReference>
<proteinExistence type="predicted"/>
<dbReference type="PANTHER" id="PTHR43194">
    <property type="entry name" value="HYDROLASE ALPHA/BETA FOLD FAMILY"/>
    <property type="match status" value="1"/>
</dbReference>
<dbReference type="Pfam" id="PF00561">
    <property type="entry name" value="Abhydrolase_1"/>
    <property type="match status" value="1"/>
</dbReference>
<accession>A0A2T0Q5A9</accession>
<evidence type="ECO:0000259" key="1">
    <source>
        <dbReference type="Pfam" id="PF00561"/>
    </source>
</evidence>
<keyword evidence="3" id="KW-1185">Reference proteome</keyword>
<dbReference type="PANTHER" id="PTHR43194:SF5">
    <property type="entry name" value="PIMELOYL-[ACYL-CARRIER PROTEIN] METHYL ESTER ESTERASE"/>
    <property type="match status" value="1"/>
</dbReference>
<comment type="caution">
    <text evidence="2">The sequence shown here is derived from an EMBL/GenBank/DDBJ whole genome shotgun (WGS) entry which is preliminary data.</text>
</comment>
<feature type="domain" description="AB hydrolase-1" evidence="1">
    <location>
        <begin position="29"/>
        <end position="263"/>
    </location>
</feature>
<protein>
    <submittedName>
        <fullName evidence="2">Pimeloyl-ACP methyl ester carboxylesterase</fullName>
    </submittedName>
</protein>
<sequence length="279" mass="30225">MREWRLTARYPSGSGEVHWDRFGDPDGEPVVLLHGTPFSSYIWRGTARALARHHRVYVWDMPGYGASEKSAGQDLSLAALGGVFAALLDHWGLERPLVVAHDSGGAVALGAHLLHGVPYRRLALVDAVALSPWGSPFFQLVGEHAEVFRRLPAALHSALLRAYVESASGPGLHPSVLDALVRPWLGADGQDAFYRQVGARLGDQRYTDAMSGRYGGIEPPVLVCWGEADSWIPVDRGRELAARIPGARLRTLPDAGHLAPEDSPAELTALLLAFLRGLD</sequence>
<dbReference type="RefSeq" id="WP_106246676.1">
    <property type="nucleotide sequence ID" value="NZ_PVZC01000004.1"/>
</dbReference>